<keyword evidence="9" id="KW-1185">Reference proteome</keyword>
<comment type="function">
    <text evidence="6">Component of the sequence-specific heterotrimeric transcription factor (NF-Y) which specifically recognizes a 5'-CCAAT-3' box motif found in the promoters of its target genes.</text>
</comment>
<evidence type="ECO:0000256" key="1">
    <source>
        <dbReference type="ARBA" id="ARBA00004123"/>
    </source>
</evidence>
<dbReference type="GO" id="GO:0005634">
    <property type="term" value="C:nucleus"/>
    <property type="evidence" value="ECO:0007669"/>
    <property type="project" value="UniProtKB-SubCell"/>
</dbReference>
<protein>
    <recommendedName>
        <fullName evidence="6">Nuclear transcription factor Y subunit</fullName>
    </recommendedName>
</protein>
<evidence type="ECO:0000256" key="2">
    <source>
        <dbReference type="ARBA" id="ARBA00023015"/>
    </source>
</evidence>
<evidence type="ECO:0000313" key="9">
    <source>
        <dbReference type="Proteomes" id="UP001293593"/>
    </source>
</evidence>
<evidence type="ECO:0000256" key="7">
    <source>
        <dbReference type="SAM" id="MobiDB-lite"/>
    </source>
</evidence>
<dbReference type="EMBL" id="JAWXYG010000005">
    <property type="protein sequence ID" value="KAK4272663.1"/>
    <property type="molecule type" value="Genomic_DNA"/>
</dbReference>
<dbReference type="GO" id="GO:0003700">
    <property type="term" value="F:DNA-binding transcription factor activity"/>
    <property type="evidence" value="ECO:0007669"/>
    <property type="project" value="UniProtKB-UniRule"/>
</dbReference>
<keyword evidence="4 6" id="KW-0804">Transcription</keyword>
<feature type="compositionally biased region" description="Polar residues" evidence="7">
    <location>
        <begin position="212"/>
        <end position="230"/>
    </location>
</feature>
<feature type="region of interest" description="Disordered" evidence="7">
    <location>
        <begin position="201"/>
        <end position="268"/>
    </location>
</feature>
<feature type="compositionally biased region" description="Low complexity" evidence="7">
    <location>
        <begin position="233"/>
        <end position="252"/>
    </location>
</feature>
<dbReference type="Proteomes" id="UP001293593">
    <property type="component" value="Unassembled WGS sequence"/>
</dbReference>
<gene>
    <name evidence="8" type="ORF">QN277_021183</name>
</gene>
<comment type="subunit">
    <text evidence="6">Heterotrimer.</text>
</comment>
<sequence>MAMQAVYFKEHEGIAHDTIGQLSSVAASAPWWTALGSQTVRQESLGQMKPFSLDFPNYVDHLTGPKQPVDKGHTTPFTIFPEDCEMSDDTQKHQAVMSLLSSSPEPRGHFEIKFNQPMICSKYPFMDRFYGLISTYGPQVPGRLMLPLNLTSDDGPIYVNAKQYHGIIRRRQSRAKALLQNKFTKRRRPYMHESRHLHAMRRPRGCGGRFLNTRNLKNGNGNGESGSTVIKNGEGLFQSSGSQSSEVLQSEGATLNSSKEANGNSSNVSGLEVTSMYARGTFDGLIGLNHVGSSVHSLADMIESGHGIVMPAKWVAAAGNCCKL</sequence>
<dbReference type="AlphaFoldDB" id="A0AAE1MSU9"/>
<dbReference type="PROSITE" id="PS51152">
    <property type="entry name" value="NFYA_HAP2_2"/>
    <property type="match status" value="1"/>
</dbReference>
<proteinExistence type="inferred from homology"/>
<organism evidence="8 9">
    <name type="scientific">Acacia crassicarpa</name>
    <name type="common">northern wattle</name>
    <dbReference type="NCBI Taxonomy" id="499986"/>
    <lineage>
        <taxon>Eukaryota</taxon>
        <taxon>Viridiplantae</taxon>
        <taxon>Streptophyta</taxon>
        <taxon>Embryophyta</taxon>
        <taxon>Tracheophyta</taxon>
        <taxon>Spermatophyta</taxon>
        <taxon>Magnoliopsida</taxon>
        <taxon>eudicotyledons</taxon>
        <taxon>Gunneridae</taxon>
        <taxon>Pentapetalae</taxon>
        <taxon>rosids</taxon>
        <taxon>fabids</taxon>
        <taxon>Fabales</taxon>
        <taxon>Fabaceae</taxon>
        <taxon>Caesalpinioideae</taxon>
        <taxon>mimosoid clade</taxon>
        <taxon>Acacieae</taxon>
        <taxon>Acacia</taxon>
    </lineage>
</organism>
<comment type="subcellular location">
    <subcellularLocation>
        <location evidence="1 6">Nucleus</location>
    </subcellularLocation>
</comment>
<keyword evidence="5 6" id="KW-0539">Nucleus</keyword>
<evidence type="ECO:0000256" key="6">
    <source>
        <dbReference type="RuleBase" id="RU367155"/>
    </source>
</evidence>
<dbReference type="PANTHER" id="PTHR12632">
    <property type="entry name" value="TRANSCRIPTION FACTOR NF-Y ALPHA-RELATED"/>
    <property type="match status" value="1"/>
</dbReference>
<evidence type="ECO:0000256" key="3">
    <source>
        <dbReference type="ARBA" id="ARBA00023125"/>
    </source>
</evidence>
<name>A0AAE1MSU9_9FABA</name>
<evidence type="ECO:0000256" key="4">
    <source>
        <dbReference type="ARBA" id="ARBA00023163"/>
    </source>
</evidence>
<keyword evidence="3 6" id="KW-0238">DNA-binding</keyword>
<dbReference type="Gene3D" id="6.10.250.2430">
    <property type="match status" value="1"/>
</dbReference>
<comment type="similarity">
    <text evidence="6">Belongs to the NFYA/HAP2 subunit family.</text>
</comment>
<reference evidence="8" key="1">
    <citation type="submission" date="2023-10" db="EMBL/GenBank/DDBJ databases">
        <title>Chromosome-level genome of the transformable northern wattle, Acacia crassicarpa.</title>
        <authorList>
            <person name="Massaro I."/>
            <person name="Sinha N.R."/>
            <person name="Poethig S."/>
            <person name="Leichty A.R."/>
        </authorList>
    </citation>
    <scope>NUCLEOTIDE SEQUENCE</scope>
    <source>
        <strain evidence="8">Acra3RX</strain>
        <tissue evidence="8">Leaf</tissue>
    </source>
</reference>
<dbReference type="GO" id="GO:0003677">
    <property type="term" value="F:DNA binding"/>
    <property type="evidence" value="ECO:0007669"/>
    <property type="project" value="UniProtKB-KW"/>
</dbReference>
<comment type="caution">
    <text evidence="8">The sequence shown here is derived from an EMBL/GenBank/DDBJ whole genome shotgun (WGS) entry which is preliminary data.</text>
</comment>
<keyword evidence="2 6" id="KW-0805">Transcription regulation</keyword>
<accession>A0AAE1MSU9</accession>
<evidence type="ECO:0000313" key="8">
    <source>
        <dbReference type="EMBL" id="KAK4272663.1"/>
    </source>
</evidence>
<dbReference type="Pfam" id="PF02045">
    <property type="entry name" value="CBFB_NFYA"/>
    <property type="match status" value="1"/>
</dbReference>
<feature type="compositionally biased region" description="Polar residues" evidence="7">
    <location>
        <begin position="253"/>
        <end position="268"/>
    </location>
</feature>
<dbReference type="InterPro" id="IPR001289">
    <property type="entry name" value="NFYA"/>
</dbReference>
<dbReference type="SMART" id="SM00521">
    <property type="entry name" value="CBF"/>
    <property type="match status" value="1"/>
</dbReference>
<evidence type="ECO:0000256" key="5">
    <source>
        <dbReference type="ARBA" id="ARBA00023242"/>
    </source>
</evidence>
<dbReference type="PRINTS" id="PR00616">
    <property type="entry name" value="CCAATSUBUNTB"/>
</dbReference>